<keyword evidence="2" id="KW-0560">Oxidoreductase</keyword>
<dbReference type="InterPro" id="IPR003099">
    <property type="entry name" value="Prephen_DH"/>
</dbReference>
<dbReference type="SUPFAM" id="SSF48179">
    <property type="entry name" value="6-phosphogluconate dehydrogenase C-terminal domain-like"/>
    <property type="match status" value="1"/>
</dbReference>
<dbReference type="GO" id="GO:0070403">
    <property type="term" value="F:NAD+ binding"/>
    <property type="evidence" value="ECO:0007669"/>
    <property type="project" value="TreeGrafter"/>
</dbReference>
<evidence type="ECO:0000256" key="1">
    <source>
        <dbReference type="ARBA" id="ARBA00007964"/>
    </source>
</evidence>
<dbReference type="SUPFAM" id="SSF51735">
    <property type="entry name" value="NAD(P)-binding Rossmann-fold domains"/>
    <property type="match status" value="1"/>
</dbReference>
<dbReference type="GO" id="GO:0008977">
    <property type="term" value="F:prephenate dehydrogenase (NAD+) activity"/>
    <property type="evidence" value="ECO:0007669"/>
    <property type="project" value="InterPro"/>
</dbReference>
<evidence type="ECO:0000259" key="3">
    <source>
        <dbReference type="PROSITE" id="PS51176"/>
    </source>
</evidence>
<dbReference type="Gene3D" id="1.10.3660.10">
    <property type="entry name" value="6-phosphogluconate dehydrogenase C-terminal like domain"/>
    <property type="match status" value="1"/>
</dbReference>
<accession>A0A5Q0H5J4</accession>
<reference evidence="5" key="1">
    <citation type="journal article" date="2021" name="Curr. Microbiol.">
        <title>Complete genome of nocamycin-producing strain Saccharothrix syringae NRRL B-16468 reveals the biosynthetic potential for secondary metabolites.</title>
        <authorList>
            <person name="Mo X."/>
            <person name="Yang S."/>
        </authorList>
    </citation>
    <scope>NUCLEOTIDE SEQUENCE [LARGE SCALE GENOMIC DNA]</scope>
    <source>
        <strain evidence="5">ATCC 51364 / DSM 43886 / JCM 6844 / KCTC 9398 / NBRC 14523 / NRRL B-16468 / INA 2240</strain>
    </source>
</reference>
<dbReference type="GO" id="GO:0006571">
    <property type="term" value="P:tyrosine biosynthetic process"/>
    <property type="evidence" value="ECO:0007669"/>
    <property type="project" value="InterPro"/>
</dbReference>
<evidence type="ECO:0000313" key="5">
    <source>
        <dbReference type="Proteomes" id="UP000325787"/>
    </source>
</evidence>
<sequence length="296" mass="29885">MKRTVVVGGAGGVGGLFARLCLSRGPVVSVDLRPASAAGVDSVVGDARTPTAAVLDAIRAADIVVHALPEHVAVEAAAACAGAVRPGALLAQTLSVQRGACRDFTALAEERGAEVCGLNPMFAPALGFAGNPVAAIRVVDGPRTAELLDLVAAAGAEVVELSADAHDRTTAVLQVATHAALLAFGTVVADHVDQGGDPAELVGLAPPPHLTALAMTARISGGNPDVYWDIQAANPYASAARAALAEGLLALDKLASVGDRAGFADLLGRIEDRLDGQAPGLRDRCARLFALPRDEG</sequence>
<dbReference type="GO" id="GO:0004665">
    <property type="term" value="F:prephenate dehydrogenase (NADP+) activity"/>
    <property type="evidence" value="ECO:0007669"/>
    <property type="project" value="InterPro"/>
</dbReference>
<feature type="domain" description="Prephenate/arogenate dehydrogenase" evidence="3">
    <location>
        <begin position="2"/>
        <end position="285"/>
    </location>
</feature>
<dbReference type="PANTHER" id="PTHR21363:SF0">
    <property type="entry name" value="PREPHENATE DEHYDROGENASE [NADP(+)]"/>
    <property type="match status" value="1"/>
</dbReference>
<dbReference type="RefSeq" id="WP_033432017.1">
    <property type="nucleotide sequence ID" value="NZ_CP034550.1"/>
</dbReference>
<evidence type="ECO:0000313" key="4">
    <source>
        <dbReference type="EMBL" id="QFZ21165.1"/>
    </source>
</evidence>
<proteinExistence type="inferred from homology"/>
<dbReference type="Gene3D" id="3.40.50.720">
    <property type="entry name" value="NAD(P)-binding Rossmann-like Domain"/>
    <property type="match status" value="1"/>
</dbReference>
<dbReference type="InterPro" id="IPR046825">
    <property type="entry name" value="PDH_C"/>
</dbReference>
<dbReference type="OrthoDB" id="4149052at2"/>
<dbReference type="PROSITE" id="PS51176">
    <property type="entry name" value="PDH_ADH"/>
    <property type="match status" value="1"/>
</dbReference>
<dbReference type="AlphaFoldDB" id="A0A5Q0H5J4"/>
<dbReference type="EMBL" id="CP034550">
    <property type="protein sequence ID" value="QFZ21165.1"/>
    <property type="molecule type" value="Genomic_DNA"/>
</dbReference>
<dbReference type="PANTHER" id="PTHR21363">
    <property type="entry name" value="PREPHENATE DEHYDROGENASE"/>
    <property type="match status" value="1"/>
</dbReference>
<dbReference type="Proteomes" id="UP000325787">
    <property type="component" value="Chromosome"/>
</dbReference>
<dbReference type="InterPro" id="IPR050812">
    <property type="entry name" value="Preph/Arog_dehydrog"/>
</dbReference>
<dbReference type="KEGG" id="ssyi:EKG83_30650"/>
<keyword evidence="5" id="KW-1185">Reference proteome</keyword>
<evidence type="ECO:0000256" key="2">
    <source>
        <dbReference type="ARBA" id="ARBA00023002"/>
    </source>
</evidence>
<dbReference type="InterPro" id="IPR036291">
    <property type="entry name" value="NAD(P)-bd_dom_sf"/>
</dbReference>
<dbReference type="Pfam" id="PF20463">
    <property type="entry name" value="PDH_C"/>
    <property type="match status" value="1"/>
</dbReference>
<name>A0A5Q0H5J4_SACSY</name>
<dbReference type="InterPro" id="IPR008927">
    <property type="entry name" value="6-PGluconate_DH-like_C_sf"/>
</dbReference>
<protein>
    <submittedName>
        <fullName evidence="4">Prephenate dehydrogenase</fullName>
    </submittedName>
</protein>
<gene>
    <name evidence="4" type="ORF">EKG83_30650</name>
</gene>
<comment type="similarity">
    <text evidence="1">Belongs to the prephenate/arogenate dehydrogenase family.</text>
</comment>
<organism evidence="4 5">
    <name type="scientific">Saccharothrix syringae</name>
    <name type="common">Nocardiopsis syringae</name>
    <dbReference type="NCBI Taxonomy" id="103733"/>
    <lineage>
        <taxon>Bacteria</taxon>
        <taxon>Bacillati</taxon>
        <taxon>Actinomycetota</taxon>
        <taxon>Actinomycetes</taxon>
        <taxon>Pseudonocardiales</taxon>
        <taxon>Pseudonocardiaceae</taxon>
        <taxon>Saccharothrix</taxon>
    </lineage>
</organism>